<protein>
    <submittedName>
        <fullName evidence="3 4">Calponin-homology (CH) domain-containing protein</fullName>
    </submittedName>
</protein>
<dbReference type="GO" id="GO:0015629">
    <property type="term" value="C:actin cytoskeleton"/>
    <property type="evidence" value="ECO:0007669"/>
    <property type="project" value="TreeGrafter"/>
</dbReference>
<dbReference type="InterPro" id="IPR003096">
    <property type="entry name" value="SM22_calponin"/>
</dbReference>
<dbReference type="InterPro" id="IPR001715">
    <property type="entry name" value="CH_dom"/>
</dbReference>
<dbReference type="InterPro" id="IPR050606">
    <property type="entry name" value="Calponin-like"/>
</dbReference>
<evidence type="ECO:0000313" key="3">
    <source>
        <dbReference type="WBParaSite" id="SSTP_0001078900.1"/>
    </source>
</evidence>
<evidence type="ECO:0000259" key="1">
    <source>
        <dbReference type="PROSITE" id="PS50021"/>
    </source>
</evidence>
<reference evidence="3" key="1">
    <citation type="submission" date="2015-08" db="UniProtKB">
        <authorList>
            <consortium name="WormBaseParasite"/>
        </authorList>
    </citation>
    <scope>IDENTIFICATION</scope>
</reference>
<proteinExistence type="predicted"/>
<evidence type="ECO:0000313" key="2">
    <source>
        <dbReference type="Proteomes" id="UP000035681"/>
    </source>
</evidence>
<dbReference type="PANTHER" id="PTHR47385">
    <property type="entry name" value="CALPONIN"/>
    <property type="match status" value="1"/>
</dbReference>
<dbReference type="InterPro" id="IPR036872">
    <property type="entry name" value="CH_dom_sf"/>
</dbReference>
<dbReference type="Proteomes" id="UP000035681">
    <property type="component" value="Unplaced"/>
</dbReference>
<dbReference type="PROSITE" id="PS50021">
    <property type="entry name" value="CH"/>
    <property type="match status" value="1"/>
</dbReference>
<dbReference type="WBParaSite" id="TCONS_00000397.p1">
    <property type="protein sequence ID" value="TCONS_00000397.p1"/>
    <property type="gene ID" value="XLOC_000409"/>
</dbReference>
<dbReference type="AlphaFoldDB" id="A0A0K0EMV1"/>
<keyword evidence="2" id="KW-1185">Reference proteome</keyword>
<evidence type="ECO:0000313" key="4">
    <source>
        <dbReference type="WBParaSite" id="TCONS_00000397.p1"/>
    </source>
</evidence>
<feature type="domain" description="Calponin-homology (CH)" evidence="1">
    <location>
        <begin position="47"/>
        <end position="154"/>
    </location>
</feature>
<dbReference type="SMART" id="SM00033">
    <property type="entry name" value="CH"/>
    <property type="match status" value="1"/>
</dbReference>
<organism evidence="3">
    <name type="scientific">Strongyloides stercoralis</name>
    <name type="common">Threadworm</name>
    <dbReference type="NCBI Taxonomy" id="6248"/>
    <lineage>
        <taxon>Eukaryota</taxon>
        <taxon>Metazoa</taxon>
        <taxon>Ecdysozoa</taxon>
        <taxon>Nematoda</taxon>
        <taxon>Chromadorea</taxon>
        <taxon>Rhabditida</taxon>
        <taxon>Tylenchina</taxon>
        <taxon>Panagrolaimomorpha</taxon>
        <taxon>Strongyloidoidea</taxon>
        <taxon>Strongyloididae</taxon>
        <taxon>Strongyloides</taxon>
    </lineage>
</organism>
<dbReference type="SUPFAM" id="SSF47576">
    <property type="entry name" value="Calponin-homology domain, CH-domain"/>
    <property type="match status" value="1"/>
</dbReference>
<dbReference type="PANTHER" id="PTHR47385:SF24">
    <property type="entry name" value="MUSCLE-SPECIFIC PROTEIN 20"/>
    <property type="match status" value="1"/>
</dbReference>
<dbReference type="WBParaSite" id="SSTP_0001078900.1">
    <property type="protein sequence ID" value="SSTP_0001078900.1"/>
    <property type="gene ID" value="SSTP_0001078900"/>
</dbReference>
<dbReference type="GO" id="GO:0051015">
    <property type="term" value="F:actin filament binding"/>
    <property type="evidence" value="ECO:0007669"/>
    <property type="project" value="TreeGrafter"/>
</dbReference>
<dbReference type="PRINTS" id="PR00888">
    <property type="entry name" value="SM22CALPONIN"/>
</dbReference>
<dbReference type="GO" id="GO:0007015">
    <property type="term" value="P:actin filament organization"/>
    <property type="evidence" value="ECO:0007669"/>
    <property type="project" value="TreeGrafter"/>
</dbReference>
<dbReference type="Gene3D" id="1.10.418.10">
    <property type="entry name" value="Calponin-like domain"/>
    <property type="match status" value="1"/>
</dbReference>
<dbReference type="STRING" id="6248.A0A0K0EMV1"/>
<accession>A0A0K0EMV1</accession>
<dbReference type="Pfam" id="PF00307">
    <property type="entry name" value="CH"/>
    <property type="match status" value="1"/>
</dbReference>
<name>A0A0K0EMV1_STRER</name>
<sequence>MAAGWNKFTGKSPYPELSSNSDHSSVCYGVKTNRSYRLNWIQGKRDEAMEQSVIEWIEVVLKKFAPSNDEIGEWLRDGTIICELLEAISPKSLVRKINYKQSQFSSSENIQNFLESAEKLGIKKDLLFEACDLKDEKDLGKVFRVLNILKEKFL</sequence>